<dbReference type="CDD" id="cd01647">
    <property type="entry name" value="RT_LTR"/>
    <property type="match status" value="1"/>
</dbReference>
<feature type="non-terminal residue" evidence="2">
    <location>
        <position position="1"/>
    </location>
</feature>
<dbReference type="Proteomes" id="UP000257109">
    <property type="component" value="Unassembled WGS sequence"/>
</dbReference>
<sequence>MQIHIAPADQHKTTFTCPFGTFSYTRIPFGLCNAPRTFQRCMISIFLDLLENCMEVFMDDFMVYGESFNACLENLFHILTRYINTNLVLNFEKCHFMVTEGIILGYLASIRGIKVDKAKVNIIASLSYLASMRETIHQEFQQDCLTIVQAAIERCGIRLRPVLHGGLSGAEEENYLKINPPST</sequence>
<evidence type="ECO:0000259" key="1">
    <source>
        <dbReference type="Pfam" id="PF00078"/>
    </source>
</evidence>
<dbReference type="AlphaFoldDB" id="A0A371FQM4"/>
<dbReference type="Gene3D" id="3.10.10.10">
    <property type="entry name" value="HIV Type 1 Reverse Transcriptase, subunit A, domain 1"/>
    <property type="match status" value="1"/>
</dbReference>
<protein>
    <submittedName>
        <fullName evidence="2">Retrovirus-related Pol polyprotein from transposon opus</fullName>
    </submittedName>
</protein>
<reference evidence="2" key="1">
    <citation type="submission" date="2018-05" db="EMBL/GenBank/DDBJ databases">
        <title>Draft genome of Mucuna pruriens seed.</title>
        <authorList>
            <person name="Nnadi N.E."/>
            <person name="Vos R."/>
            <person name="Hasami M.H."/>
            <person name="Devisetty U.K."/>
            <person name="Aguiy J.C."/>
        </authorList>
    </citation>
    <scope>NUCLEOTIDE SEQUENCE [LARGE SCALE GENOMIC DNA]</scope>
    <source>
        <strain evidence="2">JCA_2017</strain>
    </source>
</reference>
<dbReference type="InterPro" id="IPR043502">
    <property type="entry name" value="DNA/RNA_pol_sf"/>
</dbReference>
<accession>A0A371FQM4</accession>
<dbReference type="InterPro" id="IPR043128">
    <property type="entry name" value="Rev_trsase/Diguanyl_cyclase"/>
</dbReference>
<feature type="domain" description="Reverse transcriptase" evidence="1">
    <location>
        <begin position="2"/>
        <end position="106"/>
    </location>
</feature>
<dbReference type="Pfam" id="PF00078">
    <property type="entry name" value="RVT_1"/>
    <property type="match status" value="1"/>
</dbReference>
<dbReference type="PANTHER" id="PTHR24559:SF444">
    <property type="entry name" value="REVERSE TRANSCRIPTASE DOMAIN-CONTAINING PROTEIN"/>
    <property type="match status" value="1"/>
</dbReference>
<evidence type="ECO:0000313" key="3">
    <source>
        <dbReference type="Proteomes" id="UP000257109"/>
    </source>
</evidence>
<proteinExistence type="predicted"/>
<dbReference type="SUPFAM" id="SSF56672">
    <property type="entry name" value="DNA/RNA polymerases"/>
    <property type="match status" value="1"/>
</dbReference>
<name>A0A371FQM4_MUCPR</name>
<dbReference type="InterPro" id="IPR000477">
    <property type="entry name" value="RT_dom"/>
</dbReference>
<dbReference type="PANTHER" id="PTHR24559">
    <property type="entry name" value="TRANSPOSON TY3-I GAG-POL POLYPROTEIN"/>
    <property type="match status" value="1"/>
</dbReference>
<comment type="caution">
    <text evidence="2">The sequence shown here is derived from an EMBL/GenBank/DDBJ whole genome shotgun (WGS) entry which is preliminary data.</text>
</comment>
<dbReference type="InterPro" id="IPR053134">
    <property type="entry name" value="RNA-dir_DNA_polymerase"/>
</dbReference>
<dbReference type="EMBL" id="QJKJ01008148">
    <property type="protein sequence ID" value="RDX80649.1"/>
    <property type="molecule type" value="Genomic_DNA"/>
</dbReference>
<gene>
    <name evidence="2" type="primary">pol</name>
    <name evidence="2" type="ORF">CR513_38766</name>
</gene>
<evidence type="ECO:0000313" key="2">
    <source>
        <dbReference type="EMBL" id="RDX80649.1"/>
    </source>
</evidence>
<keyword evidence="3" id="KW-1185">Reference proteome</keyword>
<dbReference type="Gene3D" id="3.30.70.270">
    <property type="match status" value="1"/>
</dbReference>
<organism evidence="2 3">
    <name type="scientific">Mucuna pruriens</name>
    <name type="common">Velvet bean</name>
    <name type="synonym">Dolichos pruriens</name>
    <dbReference type="NCBI Taxonomy" id="157652"/>
    <lineage>
        <taxon>Eukaryota</taxon>
        <taxon>Viridiplantae</taxon>
        <taxon>Streptophyta</taxon>
        <taxon>Embryophyta</taxon>
        <taxon>Tracheophyta</taxon>
        <taxon>Spermatophyta</taxon>
        <taxon>Magnoliopsida</taxon>
        <taxon>eudicotyledons</taxon>
        <taxon>Gunneridae</taxon>
        <taxon>Pentapetalae</taxon>
        <taxon>rosids</taxon>
        <taxon>fabids</taxon>
        <taxon>Fabales</taxon>
        <taxon>Fabaceae</taxon>
        <taxon>Papilionoideae</taxon>
        <taxon>50 kb inversion clade</taxon>
        <taxon>NPAAA clade</taxon>
        <taxon>indigoferoid/millettioid clade</taxon>
        <taxon>Phaseoleae</taxon>
        <taxon>Mucuna</taxon>
    </lineage>
</organism>
<dbReference type="OrthoDB" id="2348824at2759"/>